<proteinExistence type="predicted"/>
<evidence type="ECO:0000313" key="1">
    <source>
        <dbReference type="EMBL" id="KAI3777567.1"/>
    </source>
</evidence>
<reference evidence="1 2" key="2">
    <citation type="journal article" date="2022" name="Mol. Ecol. Resour.">
        <title>The genomes of chicory, endive, great burdock and yacon provide insights into Asteraceae paleo-polyploidization history and plant inulin production.</title>
        <authorList>
            <person name="Fan W."/>
            <person name="Wang S."/>
            <person name="Wang H."/>
            <person name="Wang A."/>
            <person name="Jiang F."/>
            <person name="Liu H."/>
            <person name="Zhao H."/>
            <person name="Xu D."/>
            <person name="Zhang Y."/>
        </authorList>
    </citation>
    <scope>NUCLEOTIDE SEQUENCE [LARGE SCALE GENOMIC DNA]</scope>
    <source>
        <strain evidence="2">cv. Yunnan</strain>
        <tissue evidence="1">Leaves</tissue>
    </source>
</reference>
<name>A0ACB9G448_9ASTR</name>
<dbReference type="Proteomes" id="UP001056120">
    <property type="component" value="Linkage Group LG15"/>
</dbReference>
<evidence type="ECO:0000313" key="2">
    <source>
        <dbReference type="Proteomes" id="UP001056120"/>
    </source>
</evidence>
<sequence length="199" mass="21981">MADKTNEANKKDESLESKPRAACVDSEISPWQFTRASPSAQTENAQDSGGPKRDDATHVQHAESNEMGASFGNMGTGNAHDMDHDEVLWISPIRDVTEQEDKGIPTVLSVVVPPSSQQPPSITSKSLIKPTRTRTVVLRRREEAKHRFLKEDLAKLLANGLDVNAYGRVMLLNFNLTYSLNLELKFCVLDLSLCVSAFV</sequence>
<accession>A0ACB9G448</accession>
<keyword evidence="2" id="KW-1185">Reference proteome</keyword>
<protein>
    <submittedName>
        <fullName evidence="1">Uncharacterized protein</fullName>
    </submittedName>
</protein>
<dbReference type="EMBL" id="CM042032">
    <property type="protein sequence ID" value="KAI3777567.1"/>
    <property type="molecule type" value="Genomic_DNA"/>
</dbReference>
<organism evidence="1 2">
    <name type="scientific">Smallanthus sonchifolius</name>
    <dbReference type="NCBI Taxonomy" id="185202"/>
    <lineage>
        <taxon>Eukaryota</taxon>
        <taxon>Viridiplantae</taxon>
        <taxon>Streptophyta</taxon>
        <taxon>Embryophyta</taxon>
        <taxon>Tracheophyta</taxon>
        <taxon>Spermatophyta</taxon>
        <taxon>Magnoliopsida</taxon>
        <taxon>eudicotyledons</taxon>
        <taxon>Gunneridae</taxon>
        <taxon>Pentapetalae</taxon>
        <taxon>asterids</taxon>
        <taxon>campanulids</taxon>
        <taxon>Asterales</taxon>
        <taxon>Asteraceae</taxon>
        <taxon>Asteroideae</taxon>
        <taxon>Heliantheae alliance</taxon>
        <taxon>Millerieae</taxon>
        <taxon>Smallanthus</taxon>
    </lineage>
</organism>
<gene>
    <name evidence="1" type="ORF">L1987_47367</name>
</gene>
<comment type="caution">
    <text evidence="1">The sequence shown here is derived from an EMBL/GenBank/DDBJ whole genome shotgun (WGS) entry which is preliminary data.</text>
</comment>
<reference evidence="2" key="1">
    <citation type="journal article" date="2022" name="Mol. Ecol. Resour.">
        <title>The genomes of chicory, endive, great burdock and yacon provide insights into Asteraceae palaeo-polyploidization history and plant inulin production.</title>
        <authorList>
            <person name="Fan W."/>
            <person name="Wang S."/>
            <person name="Wang H."/>
            <person name="Wang A."/>
            <person name="Jiang F."/>
            <person name="Liu H."/>
            <person name="Zhao H."/>
            <person name="Xu D."/>
            <person name="Zhang Y."/>
        </authorList>
    </citation>
    <scope>NUCLEOTIDE SEQUENCE [LARGE SCALE GENOMIC DNA]</scope>
    <source>
        <strain evidence="2">cv. Yunnan</strain>
    </source>
</reference>